<dbReference type="Proteomes" id="UP000694871">
    <property type="component" value="Unplaced"/>
</dbReference>
<keyword evidence="1" id="KW-0472">Membrane</keyword>
<reference evidence="3" key="1">
    <citation type="submission" date="2025-08" db="UniProtKB">
        <authorList>
            <consortium name="RefSeq"/>
        </authorList>
    </citation>
    <scope>IDENTIFICATION</scope>
</reference>
<gene>
    <name evidence="3" type="primary">PNKD</name>
</gene>
<protein>
    <submittedName>
        <fullName evidence="3">Probable hydrolase PNKD isoform X1</fullName>
    </submittedName>
</protein>
<feature type="transmembrane region" description="Helical" evidence="1">
    <location>
        <begin position="80"/>
        <end position="99"/>
    </location>
</feature>
<dbReference type="GeneID" id="107109419"/>
<keyword evidence="2" id="KW-1185">Reference proteome</keyword>
<sequence length="145" mass="16568">MMSHPEADEARAWGPGAEGFLSAAGSRKAGLVVPFKTPTRCFHRSHWAFRELQTKPQPGEQVYEGEEYIPREKARNPMKAVGIAWAIGFPSGIILFFLTKRQVEKNRLKQLKIHQKIKASNEGEYARERYKLATRRPEEVTETNT</sequence>
<dbReference type="Pfam" id="PF15932">
    <property type="entry name" value="DUF4748"/>
    <property type="match status" value="1"/>
</dbReference>
<accession>A0ABM1JVN0</accession>
<dbReference type="InterPro" id="IPR031833">
    <property type="entry name" value="DUF4748"/>
</dbReference>
<proteinExistence type="predicted"/>
<organism evidence="2 3">
    <name type="scientific">Gekko japonicus</name>
    <name type="common">Schlegel's Japanese gecko</name>
    <dbReference type="NCBI Taxonomy" id="146911"/>
    <lineage>
        <taxon>Eukaryota</taxon>
        <taxon>Metazoa</taxon>
        <taxon>Chordata</taxon>
        <taxon>Craniata</taxon>
        <taxon>Vertebrata</taxon>
        <taxon>Euteleostomi</taxon>
        <taxon>Lepidosauria</taxon>
        <taxon>Squamata</taxon>
        <taxon>Bifurcata</taxon>
        <taxon>Gekkota</taxon>
        <taxon>Gekkonidae</taxon>
        <taxon>Gekkoninae</taxon>
        <taxon>Gekko</taxon>
    </lineage>
</organism>
<keyword evidence="1" id="KW-1133">Transmembrane helix</keyword>
<name>A0ABM1JVN0_GEKJA</name>
<dbReference type="RefSeq" id="XP_015265517.1">
    <property type="nucleotide sequence ID" value="XM_015410031.1"/>
</dbReference>
<keyword evidence="1" id="KW-0812">Transmembrane</keyword>
<dbReference type="GO" id="GO:0016787">
    <property type="term" value="F:hydrolase activity"/>
    <property type="evidence" value="ECO:0007669"/>
    <property type="project" value="UniProtKB-KW"/>
</dbReference>
<evidence type="ECO:0000313" key="2">
    <source>
        <dbReference type="Proteomes" id="UP000694871"/>
    </source>
</evidence>
<keyword evidence="3" id="KW-0378">Hydrolase</keyword>
<evidence type="ECO:0000313" key="3">
    <source>
        <dbReference type="RefSeq" id="XP_015265517.1"/>
    </source>
</evidence>
<evidence type="ECO:0000256" key="1">
    <source>
        <dbReference type="SAM" id="Phobius"/>
    </source>
</evidence>